<dbReference type="Proteomes" id="UP000688137">
    <property type="component" value="Unassembled WGS sequence"/>
</dbReference>
<protein>
    <submittedName>
        <fullName evidence="1">Uncharacterized protein</fullName>
    </submittedName>
</protein>
<comment type="caution">
    <text evidence="1">The sequence shown here is derived from an EMBL/GenBank/DDBJ whole genome shotgun (WGS) entry which is preliminary data.</text>
</comment>
<organism evidence="1 2">
    <name type="scientific">Paramecium primaurelia</name>
    <dbReference type="NCBI Taxonomy" id="5886"/>
    <lineage>
        <taxon>Eukaryota</taxon>
        <taxon>Sar</taxon>
        <taxon>Alveolata</taxon>
        <taxon>Ciliophora</taxon>
        <taxon>Intramacronucleata</taxon>
        <taxon>Oligohymenophorea</taxon>
        <taxon>Peniculida</taxon>
        <taxon>Parameciidae</taxon>
        <taxon>Paramecium</taxon>
    </lineage>
</organism>
<dbReference type="EMBL" id="CAJJDM010000110">
    <property type="protein sequence ID" value="CAD8098757.1"/>
    <property type="molecule type" value="Genomic_DNA"/>
</dbReference>
<evidence type="ECO:0000313" key="2">
    <source>
        <dbReference type="Proteomes" id="UP000688137"/>
    </source>
</evidence>
<sequence length="96" mass="11436">MIQIEQVRIQNKIIQKNFNQTSKNFYQSATYLLVKKNNAVFAFVQNGELGTKLINLLNLSQKDVRQLLRKTIQKKIWKFIQTLQYKTDYVSQLKKQ</sequence>
<accession>A0A8S1P6M4</accession>
<proteinExistence type="predicted"/>
<dbReference type="AlphaFoldDB" id="A0A8S1P6M4"/>
<evidence type="ECO:0000313" key="1">
    <source>
        <dbReference type="EMBL" id="CAD8098757.1"/>
    </source>
</evidence>
<reference evidence="1" key="1">
    <citation type="submission" date="2021-01" db="EMBL/GenBank/DDBJ databases">
        <authorList>
            <consortium name="Genoscope - CEA"/>
            <person name="William W."/>
        </authorList>
    </citation>
    <scope>NUCLEOTIDE SEQUENCE</scope>
</reference>
<name>A0A8S1P6M4_PARPR</name>
<keyword evidence="2" id="KW-1185">Reference proteome</keyword>
<gene>
    <name evidence="1" type="ORF">PPRIM_AZ9-3.1.T1070200</name>
</gene>